<name>A0ABS3E7D9_9GAMM</name>
<dbReference type="Gene3D" id="2.40.160.10">
    <property type="entry name" value="Porin"/>
    <property type="match status" value="1"/>
</dbReference>
<sequence>MADEAETRGGLKISSDDGNFSASLGGRIHFDTYLFDSDIEDPVSTTDFRRARITLKGNVYDWKYVLEQDFTGGSTLNGFRDVFIAHAFLNGEIRIGQFKPFRSMAEMTSSNEITMLERPFSSATGLYEDYQFQQGIGWTGVLDCFTLGMMAFNLRDAGTRRNEGVGAAGRLAWAPINTDLATFHLGTSISYENANQNSADITAEADYAGRRGPSQLMALTPGDLGDEASLASLEIAGSYGPLYLQAEYALGEFDADYYLTESQFEREFGAPAPFFCDPQFGCYIDDQSVHTWYVQGSWMLTGEHKTYNKKRGAFNSARPSGDGLWGGAWELTARYDTMENRDIHRLEASSAQIGLNYYANRHVRVMLNLIFGEDDFTGDDTNQLGLRVQMAW</sequence>
<dbReference type="InterPro" id="IPR010870">
    <property type="entry name" value="Porin_O/P"/>
</dbReference>
<keyword evidence="2" id="KW-1185">Reference proteome</keyword>
<proteinExistence type="predicted"/>
<accession>A0ABS3E7D9</accession>
<gene>
    <name evidence="1" type="ORF">JF535_10280</name>
</gene>
<organism evidence="1 2">
    <name type="scientific">Microbulbifer salipaludis</name>
    <dbReference type="NCBI Taxonomy" id="187980"/>
    <lineage>
        <taxon>Bacteria</taxon>
        <taxon>Pseudomonadati</taxon>
        <taxon>Pseudomonadota</taxon>
        <taxon>Gammaproteobacteria</taxon>
        <taxon>Cellvibrionales</taxon>
        <taxon>Microbulbiferaceae</taxon>
        <taxon>Microbulbifer</taxon>
    </lineage>
</organism>
<dbReference type="Proteomes" id="UP000664293">
    <property type="component" value="Unassembled WGS sequence"/>
</dbReference>
<comment type="caution">
    <text evidence="1">The sequence shown here is derived from an EMBL/GenBank/DDBJ whole genome shotgun (WGS) entry which is preliminary data.</text>
</comment>
<reference evidence="1 2" key="1">
    <citation type="submission" date="2020-12" db="EMBL/GenBank/DDBJ databases">
        <title>Oil enriched cultivation method for isolating marine PHA-producing bacteria.</title>
        <authorList>
            <person name="Zheng W."/>
            <person name="Yu S."/>
            <person name="Huang Y."/>
        </authorList>
    </citation>
    <scope>NUCLEOTIDE SEQUENCE [LARGE SCALE GENOMIC DNA]</scope>
    <source>
        <strain evidence="1 2">SN0-2</strain>
    </source>
</reference>
<evidence type="ECO:0000313" key="1">
    <source>
        <dbReference type="EMBL" id="MBN8431238.1"/>
    </source>
</evidence>
<protein>
    <submittedName>
        <fullName evidence="1">Porin</fullName>
    </submittedName>
</protein>
<dbReference type="InterPro" id="IPR023614">
    <property type="entry name" value="Porin_dom_sf"/>
</dbReference>
<dbReference type="Pfam" id="PF07396">
    <property type="entry name" value="Porin_O_P"/>
    <property type="match status" value="1"/>
</dbReference>
<evidence type="ECO:0000313" key="2">
    <source>
        <dbReference type="Proteomes" id="UP000664293"/>
    </source>
</evidence>
<dbReference type="SUPFAM" id="SSF56935">
    <property type="entry name" value="Porins"/>
    <property type="match status" value="1"/>
</dbReference>
<dbReference type="EMBL" id="JAEKJR010000002">
    <property type="protein sequence ID" value="MBN8431238.1"/>
    <property type="molecule type" value="Genomic_DNA"/>
</dbReference>